<comment type="caution">
    <text evidence="1">The sequence shown here is derived from an EMBL/GenBank/DDBJ whole genome shotgun (WGS) entry which is preliminary data.</text>
</comment>
<dbReference type="Proteomes" id="UP001319060">
    <property type="component" value="Unassembled WGS sequence"/>
</dbReference>
<keyword evidence="2" id="KW-1185">Reference proteome</keyword>
<dbReference type="EMBL" id="JAFHKS010000044">
    <property type="protein sequence ID" value="MBN3546674.1"/>
    <property type="molecule type" value="Genomic_DNA"/>
</dbReference>
<dbReference type="RefSeq" id="WP_188400979.1">
    <property type="nucleotide sequence ID" value="NZ_BMCE01000001.1"/>
</dbReference>
<organism evidence="1 2">
    <name type="scientific">Fictibacillus barbaricus</name>
    <dbReference type="NCBI Taxonomy" id="182136"/>
    <lineage>
        <taxon>Bacteria</taxon>
        <taxon>Bacillati</taxon>
        <taxon>Bacillota</taxon>
        <taxon>Bacilli</taxon>
        <taxon>Bacillales</taxon>
        <taxon>Fictibacillaceae</taxon>
        <taxon>Fictibacillus</taxon>
    </lineage>
</organism>
<sequence length="155" mass="18589">MVKYKYTAENCFESIIPQSAYIENTKVENNILSLTFESLEIGKEHPLNPFDTECETKEVVLVFYDFEVLESGYYDCSHVQKQFKDFDKDCTYNLIPLLELLNDFTIVTEDIKEKNDTFFEQTFEGFPWSHGEDTWGYFKLRYKRMEMLWNSFHNE</sequence>
<proteinExistence type="predicted"/>
<gene>
    <name evidence="1" type="ORF">JYA64_15305</name>
</gene>
<name>A0ABS2ZER3_9BACL</name>
<reference evidence="1 2" key="1">
    <citation type="submission" date="2021-01" db="EMBL/GenBank/DDBJ databases">
        <title>Genome Sequencing of Type Strains.</title>
        <authorList>
            <person name="Lemaire J.F."/>
            <person name="Inderbitzin P."/>
            <person name="Collins S.B."/>
            <person name="Wespe N."/>
            <person name="Knight-Connoni V."/>
        </authorList>
    </citation>
    <scope>NUCLEOTIDE SEQUENCE [LARGE SCALE GENOMIC DNA]</scope>
    <source>
        <strain evidence="1 2">DSM 14730</strain>
    </source>
</reference>
<evidence type="ECO:0000313" key="1">
    <source>
        <dbReference type="EMBL" id="MBN3546674.1"/>
    </source>
</evidence>
<protein>
    <submittedName>
        <fullName evidence="1">Uncharacterized protein</fullName>
    </submittedName>
</protein>
<accession>A0ABS2ZER3</accession>
<evidence type="ECO:0000313" key="2">
    <source>
        <dbReference type="Proteomes" id="UP001319060"/>
    </source>
</evidence>